<evidence type="ECO:0000256" key="5">
    <source>
        <dbReference type="ARBA" id="ARBA00022840"/>
    </source>
</evidence>
<dbReference type="SMART" id="SM00382">
    <property type="entry name" value="AAA"/>
    <property type="match status" value="1"/>
</dbReference>
<evidence type="ECO:0000256" key="3">
    <source>
        <dbReference type="ARBA" id="ARBA00022448"/>
    </source>
</evidence>
<keyword evidence="3" id="KW-0813">Transport</keyword>
<keyword evidence="8" id="KW-1185">Reference proteome</keyword>
<dbReference type="KEGG" id="paqt:E8L99_06745"/>
<evidence type="ECO:0000259" key="6">
    <source>
        <dbReference type="PROSITE" id="PS50893"/>
    </source>
</evidence>
<gene>
    <name evidence="7" type="ORF">E8L99_06745</name>
</gene>
<dbReference type="Gene3D" id="3.40.50.300">
    <property type="entry name" value="P-loop containing nucleotide triphosphate hydrolases"/>
    <property type="match status" value="1"/>
</dbReference>
<accession>A0A4D7QE70</accession>
<name>A0A4D7QE70_9HYPH</name>
<dbReference type="OrthoDB" id="9767950at2"/>
<evidence type="ECO:0000256" key="2">
    <source>
        <dbReference type="ARBA" id="ARBA00005417"/>
    </source>
</evidence>
<proteinExistence type="inferred from homology"/>
<dbReference type="InterPro" id="IPR003593">
    <property type="entry name" value="AAA+_ATPase"/>
</dbReference>
<dbReference type="AlphaFoldDB" id="A0A4D7QE70"/>
<dbReference type="GO" id="GO:0005886">
    <property type="term" value="C:plasma membrane"/>
    <property type="evidence" value="ECO:0007669"/>
    <property type="project" value="UniProtKB-SubCell"/>
</dbReference>
<dbReference type="EMBL" id="CP039865">
    <property type="protein sequence ID" value="QCK85488.1"/>
    <property type="molecule type" value="Genomic_DNA"/>
</dbReference>
<protein>
    <submittedName>
        <fullName evidence="7">ATP-binding cassette domain-containing protein</fullName>
    </submittedName>
</protein>
<dbReference type="InterPro" id="IPR017871">
    <property type="entry name" value="ABC_transporter-like_CS"/>
</dbReference>
<dbReference type="Proteomes" id="UP000298588">
    <property type="component" value="Chromosome"/>
</dbReference>
<dbReference type="RefSeq" id="WP_137098822.1">
    <property type="nucleotide sequence ID" value="NZ_CP039865.1"/>
</dbReference>
<dbReference type="PANTHER" id="PTHR43776:SF7">
    <property type="entry name" value="D,D-DIPEPTIDE TRANSPORT ATP-BINDING PROTEIN DDPF-RELATED"/>
    <property type="match status" value="1"/>
</dbReference>
<dbReference type="InterPro" id="IPR013563">
    <property type="entry name" value="Oligopep_ABC_C"/>
</dbReference>
<dbReference type="InterPro" id="IPR050319">
    <property type="entry name" value="ABC_transp_ATP-bind"/>
</dbReference>
<dbReference type="PROSITE" id="PS00211">
    <property type="entry name" value="ABC_TRANSPORTER_1"/>
    <property type="match status" value="1"/>
</dbReference>
<organism evidence="7 8">
    <name type="scientific">Phreatobacter aquaticus</name>
    <dbReference type="NCBI Taxonomy" id="2570229"/>
    <lineage>
        <taxon>Bacteria</taxon>
        <taxon>Pseudomonadati</taxon>
        <taxon>Pseudomonadota</taxon>
        <taxon>Alphaproteobacteria</taxon>
        <taxon>Hyphomicrobiales</taxon>
        <taxon>Phreatobacteraceae</taxon>
        <taxon>Phreatobacter</taxon>
    </lineage>
</organism>
<dbReference type="PANTHER" id="PTHR43776">
    <property type="entry name" value="TRANSPORT ATP-BINDING PROTEIN"/>
    <property type="match status" value="1"/>
</dbReference>
<dbReference type="GO" id="GO:0055085">
    <property type="term" value="P:transmembrane transport"/>
    <property type="evidence" value="ECO:0007669"/>
    <property type="project" value="UniProtKB-ARBA"/>
</dbReference>
<keyword evidence="4" id="KW-0547">Nucleotide-binding</keyword>
<dbReference type="CDD" id="cd03257">
    <property type="entry name" value="ABC_NikE_OppD_transporters"/>
    <property type="match status" value="1"/>
</dbReference>
<dbReference type="Pfam" id="PF08352">
    <property type="entry name" value="oligo_HPY"/>
    <property type="match status" value="1"/>
</dbReference>
<evidence type="ECO:0000313" key="7">
    <source>
        <dbReference type="EMBL" id="QCK85488.1"/>
    </source>
</evidence>
<feature type="domain" description="ABC transporter" evidence="6">
    <location>
        <begin position="6"/>
        <end position="257"/>
    </location>
</feature>
<evidence type="ECO:0000256" key="1">
    <source>
        <dbReference type="ARBA" id="ARBA00004417"/>
    </source>
</evidence>
<keyword evidence="5 7" id="KW-0067">ATP-binding</keyword>
<dbReference type="GO" id="GO:0016887">
    <property type="term" value="F:ATP hydrolysis activity"/>
    <property type="evidence" value="ECO:0007669"/>
    <property type="project" value="InterPro"/>
</dbReference>
<comment type="subcellular location">
    <subcellularLocation>
        <location evidence="1">Cell inner membrane</location>
        <topology evidence="1">Peripheral membrane protein</topology>
    </subcellularLocation>
</comment>
<dbReference type="PROSITE" id="PS50893">
    <property type="entry name" value="ABC_TRANSPORTER_2"/>
    <property type="match status" value="1"/>
</dbReference>
<dbReference type="NCBIfam" id="TIGR01727">
    <property type="entry name" value="oligo_HPY"/>
    <property type="match status" value="1"/>
</dbReference>
<evidence type="ECO:0000313" key="8">
    <source>
        <dbReference type="Proteomes" id="UP000298588"/>
    </source>
</evidence>
<dbReference type="GO" id="GO:0015833">
    <property type="term" value="P:peptide transport"/>
    <property type="evidence" value="ECO:0007669"/>
    <property type="project" value="InterPro"/>
</dbReference>
<evidence type="ECO:0000256" key="4">
    <source>
        <dbReference type="ARBA" id="ARBA00022741"/>
    </source>
</evidence>
<sequence length="332" mass="36459">MSQPILEVNDLKKHFPLTGGFFGQVTGQVYAVDGVSFSIEKGETLSLVGESGCGKSTVGKAILRLFSLTSGQVVLDGQRIDDLSAGKLRPLRRRVQVVFQDPFSSLNPRMRVRDILAEPIINFGLAKTRAEIDERIALLMDKVRLPRDAVNCWPHEFSGGQRQRIGIARALAAEPDLIICDEAVSALDVSVKAQIVNLLQDLQKELGLALLFISHDLAIVEHMTHRVAVMYLGKIVEVASRREIFANPKHPYTIALLSAVPVPDPGKARDRVILKGDVPSPINPPKGCRFHTRCPMAFDRCRVDEPQLRLAADGHYAACHLHDPDKAPGAHA</sequence>
<reference evidence="7 8" key="1">
    <citation type="submission" date="2019-04" db="EMBL/GenBank/DDBJ databases">
        <title>Phreatobacter aquaticus sp. nov.</title>
        <authorList>
            <person name="Choi A."/>
            <person name="Baek K."/>
        </authorList>
    </citation>
    <scope>NUCLEOTIDE SEQUENCE [LARGE SCALE GENOMIC DNA]</scope>
    <source>
        <strain evidence="7 8">NMCR1094</strain>
    </source>
</reference>
<dbReference type="Pfam" id="PF00005">
    <property type="entry name" value="ABC_tran"/>
    <property type="match status" value="1"/>
</dbReference>
<dbReference type="InterPro" id="IPR003439">
    <property type="entry name" value="ABC_transporter-like_ATP-bd"/>
</dbReference>
<dbReference type="SUPFAM" id="SSF52540">
    <property type="entry name" value="P-loop containing nucleoside triphosphate hydrolases"/>
    <property type="match status" value="1"/>
</dbReference>
<comment type="similarity">
    <text evidence="2">Belongs to the ABC transporter superfamily.</text>
</comment>
<dbReference type="FunFam" id="3.40.50.300:FF:000016">
    <property type="entry name" value="Oligopeptide ABC transporter ATP-binding component"/>
    <property type="match status" value="1"/>
</dbReference>
<dbReference type="InterPro" id="IPR027417">
    <property type="entry name" value="P-loop_NTPase"/>
</dbReference>
<dbReference type="GO" id="GO:0005524">
    <property type="term" value="F:ATP binding"/>
    <property type="evidence" value="ECO:0007669"/>
    <property type="project" value="UniProtKB-KW"/>
</dbReference>